<evidence type="ECO:0000313" key="3">
    <source>
        <dbReference type="Proteomes" id="UP000826195"/>
    </source>
</evidence>
<gene>
    <name evidence="2" type="ORF">KQX54_021197</name>
</gene>
<feature type="transmembrane region" description="Helical" evidence="1">
    <location>
        <begin position="69"/>
        <end position="91"/>
    </location>
</feature>
<name>A0AAV7J6W6_COTGL</name>
<reference evidence="2 3" key="1">
    <citation type="journal article" date="2021" name="J. Hered.">
        <title>A chromosome-level genome assembly of the parasitoid wasp, Cotesia glomerata (Hymenoptera: Braconidae).</title>
        <authorList>
            <person name="Pinto B.J."/>
            <person name="Weis J.J."/>
            <person name="Gamble T."/>
            <person name="Ode P.J."/>
            <person name="Paul R."/>
            <person name="Zaspel J.M."/>
        </authorList>
    </citation>
    <scope>NUCLEOTIDE SEQUENCE [LARGE SCALE GENOMIC DNA]</scope>
    <source>
        <tissue evidence="2">Whole</tissue>
    </source>
</reference>
<keyword evidence="1" id="KW-0472">Membrane</keyword>
<sequence length="165" mass="19628">MTAKYTAKVRRRHRLRKANPEYQDALAPTHLLHLLSFSPMDKDVIVRNDFRQPERARHRYRYPIPLHHLIDSFLIPLLYSVTTSLIFIPILQPPNHLLFFPPLCAGIKRAYVVCKLNSRLNINPLLDIQQMILGRDRDFSGWSADPRPQYIYRDRMRYRNYDTGE</sequence>
<evidence type="ECO:0000313" key="2">
    <source>
        <dbReference type="EMBL" id="KAH0568560.1"/>
    </source>
</evidence>
<keyword evidence="1" id="KW-1133">Transmembrane helix</keyword>
<evidence type="ECO:0000256" key="1">
    <source>
        <dbReference type="SAM" id="Phobius"/>
    </source>
</evidence>
<protein>
    <submittedName>
        <fullName evidence="2">Uncharacterized protein</fullName>
    </submittedName>
</protein>
<dbReference type="EMBL" id="JAHXZJ010000001">
    <property type="protein sequence ID" value="KAH0568560.1"/>
    <property type="molecule type" value="Genomic_DNA"/>
</dbReference>
<organism evidence="2 3">
    <name type="scientific">Cotesia glomerata</name>
    <name type="common">Lepidopteran parasitic wasp</name>
    <name type="synonym">Apanteles glomeratus</name>
    <dbReference type="NCBI Taxonomy" id="32391"/>
    <lineage>
        <taxon>Eukaryota</taxon>
        <taxon>Metazoa</taxon>
        <taxon>Ecdysozoa</taxon>
        <taxon>Arthropoda</taxon>
        <taxon>Hexapoda</taxon>
        <taxon>Insecta</taxon>
        <taxon>Pterygota</taxon>
        <taxon>Neoptera</taxon>
        <taxon>Endopterygota</taxon>
        <taxon>Hymenoptera</taxon>
        <taxon>Apocrita</taxon>
        <taxon>Ichneumonoidea</taxon>
        <taxon>Braconidae</taxon>
        <taxon>Microgastrinae</taxon>
        <taxon>Cotesia</taxon>
    </lineage>
</organism>
<comment type="caution">
    <text evidence="2">The sequence shown here is derived from an EMBL/GenBank/DDBJ whole genome shotgun (WGS) entry which is preliminary data.</text>
</comment>
<keyword evidence="1" id="KW-0812">Transmembrane</keyword>
<proteinExistence type="predicted"/>
<dbReference type="Proteomes" id="UP000826195">
    <property type="component" value="Unassembled WGS sequence"/>
</dbReference>
<accession>A0AAV7J6W6</accession>
<dbReference type="AlphaFoldDB" id="A0AAV7J6W6"/>
<keyword evidence="3" id="KW-1185">Reference proteome</keyword>